<keyword evidence="4" id="KW-1185">Reference proteome</keyword>
<reference evidence="2 3" key="1">
    <citation type="journal article" date="2014" name="Int. J. Syst. Evol. Microbiol.">
        <title>Complete genome sequence of Corynebacterium casei LMG S-19264T (=DSM 44701T), isolated from a smear-ripened cheese.</title>
        <authorList>
            <consortium name="US DOE Joint Genome Institute (JGI-PGF)"/>
            <person name="Walter F."/>
            <person name="Albersmeier A."/>
            <person name="Kalinowski J."/>
            <person name="Ruckert C."/>
        </authorList>
    </citation>
    <scope>NUCLEOTIDE SEQUENCE [LARGE SCALE GENOMIC DNA]</scope>
    <source>
        <strain evidence="2 3">CGMCC 4.7206</strain>
    </source>
</reference>
<reference evidence="2" key="3">
    <citation type="submission" date="2020-09" db="EMBL/GenBank/DDBJ databases">
        <authorList>
            <person name="Sun Q."/>
            <person name="Zhou Y."/>
        </authorList>
    </citation>
    <scope>NUCLEOTIDE SEQUENCE</scope>
    <source>
        <strain evidence="2">CGMCC 4.7206</strain>
    </source>
</reference>
<accession>A0A917K2A1</accession>
<dbReference type="EMBL" id="BAAAHC010000009">
    <property type="protein sequence ID" value="GAA0523455.1"/>
    <property type="molecule type" value="Genomic_DNA"/>
</dbReference>
<name>A0A917K2A1_9PSEU</name>
<organism evidence="2 3">
    <name type="scientific">Saccharopolyspora thermophila</name>
    <dbReference type="NCBI Taxonomy" id="89367"/>
    <lineage>
        <taxon>Bacteria</taxon>
        <taxon>Bacillati</taxon>
        <taxon>Actinomycetota</taxon>
        <taxon>Actinomycetes</taxon>
        <taxon>Pseudonocardiales</taxon>
        <taxon>Pseudonocardiaceae</taxon>
        <taxon>Saccharopolyspora</taxon>
    </lineage>
</organism>
<evidence type="ECO:0000313" key="4">
    <source>
        <dbReference type="Proteomes" id="UP001500220"/>
    </source>
</evidence>
<evidence type="ECO:0000313" key="3">
    <source>
        <dbReference type="Proteomes" id="UP000597989"/>
    </source>
</evidence>
<dbReference type="Proteomes" id="UP000597989">
    <property type="component" value="Unassembled WGS sequence"/>
</dbReference>
<evidence type="ECO:0000313" key="1">
    <source>
        <dbReference type="EMBL" id="GAA0523455.1"/>
    </source>
</evidence>
<reference evidence="1" key="4">
    <citation type="submission" date="2023-12" db="EMBL/GenBank/DDBJ databases">
        <authorList>
            <person name="Sun Q."/>
            <person name="Inoue M."/>
        </authorList>
    </citation>
    <scope>NUCLEOTIDE SEQUENCE</scope>
    <source>
        <strain evidence="1">JCM 10664</strain>
    </source>
</reference>
<comment type="caution">
    <text evidence="2">The sequence shown here is derived from an EMBL/GenBank/DDBJ whole genome shotgun (WGS) entry which is preliminary data.</text>
</comment>
<gene>
    <name evidence="1" type="ORF">GCM10009545_27120</name>
    <name evidence="2" type="ORF">GCM10011581_39410</name>
</gene>
<reference evidence="1 4" key="2">
    <citation type="journal article" date="2019" name="Int. J. Syst. Evol. Microbiol.">
        <title>The Global Catalogue of Microorganisms (GCM) 10K type strain sequencing project: providing services to taxonomists for standard genome sequencing and annotation.</title>
        <authorList>
            <consortium name="The Broad Institute Genomics Platform"/>
            <consortium name="The Broad Institute Genome Sequencing Center for Infectious Disease"/>
            <person name="Wu L."/>
            <person name="Ma J."/>
        </authorList>
    </citation>
    <scope>NUCLEOTIDE SEQUENCE [LARGE SCALE GENOMIC DNA]</scope>
    <source>
        <strain evidence="1 4">JCM 10664</strain>
    </source>
</reference>
<proteinExistence type="predicted"/>
<dbReference type="AlphaFoldDB" id="A0A917K2A1"/>
<evidence type="ECO:0000313" key="2">
    <source>
        <dbReference type="EMBL" id="GGI98406.1"/>
    </source>
</evidence>
<dbReference type="EMBL" id="BMMT01000015">
    <property type="protein sequence ID" value="GGI98406.1"/>
    <property type="molecule type" value="Genomic_DNA"/>
</dbReference>
<sequence length="61" mass="6548">MSGSRPAPRGVCPTCGGRGYVRKPRSFLSLRTGEASTTLVSAPCPQCREEPGWQRGFDPPV</sequence>
<dbReference type="Proteomes" id="UP001500220">
    <property type="component" value="Unassembled WGS sequence"/>
</dbReference>
<protein>
    <submittedName>
        <fullName evidence="2">Uncharacterized protein</fullName>
    </submittedName>
</protein>